<sequence length="1058" mass="116202">MIARLREALRAAGYDPEPGELADIIWLATQDLQRQTAPMPATEGGSSAGDVPRRASPPLERQRSRPIETSLRLPPHRTQTLYSTAEGPGGPGLAVTHVRIGTPKALPKLHSLERSLRPLRTTVHSRVRHELDLAATIAAIAEGFPDVALRPARELLLDATLVVDDGASMAIWHDAAYELYQALHRLRAFGRIRLFGLGTDRADDVQLTSEPFRPGAPHASAPAGERHLILVLTDAVGEAWATGAAQRRLEAWARRGPLAVLQVLPQQLWQEVGLPTTQLMVSAPRPAVSNRYLRLRHPRLPRDLLPVPRLAIPVVEAVSGSPASSWARLVVAPAGEAALHVVDLHKVQGNMFDGSTEADHGDGGQTPRELVEDEQSAEQALDDFLGYASQPALRLAAHLACAGSALTIPLMRLIQRSAVPEAGPEHLAEVFLSGLLYPHYPKAADSHGAPNGALPHDSLPWNRRAYAYPPQLLGPLRELVRRSEEQDTLDYVSRYLAHRRASAVAGMALISDPAGVLRASAQALPLARVERPATTRLSEPRIQINLSSDSAEPRLARLLRSTVTESALHEVGLDITRRASTIRVLFPAGRTEPLLLTTLLSSLQRALEQDDAAPGRQSPIRVAMDFNAPGKPLDATLRGVLQSISRHPAYHHRLWVVAASRRLMVELYGPGLEGSDSFRELRVNQKCLYLLNEGAPIEGRPMAEDGESSRTPDPSKASTVHAGAESYADQLVALGADLAALRLACGSPSVREIAQAMASLGEPVGQTTIYSALRGQTLPRRDTFIALVQVLQSFARAGQSVPRHAWGLEEWWNRWHHLAQLKPQSKGSRRSAHSWGHPQVKLIATPDRGVWRLGKSRAPLSYNRYDSDNATAPEPEDRQRGPGPGILYCASTAEGCFSQALAPFRVDPQLRSVLDEERKTDLSLLPIGTLPQDWRTRHVLVRVQVPPDARFLDISDAHTLQYLDRLLHTDLRSRGIQDLTLQQTRGFNRRITQRLSEWAHELLAPNGERLHGIAFRTPRHRYWGIFEGMEVREVERQPVSPETDALARVAAEFGLTVL</sequence>
<dbReference type="EMBL" id="CP109135">
    <property type="protein sequence ID" value="WSD21236.1"/>
    <property type="molecule type" value="Genomic_DNA"/>
</dbReference>
<gene>
    <name evidence="2" type="ORF">OHB35_52855</name>
</gene>
<proteinExistence type="predicted"/>
<feature type="region of interest" description="Disordered" evidence="1">
    <location>
        <begin position="862"/>
        <end position="884"/>
    </location>
</feature>
<name>A0ABZ1HUL0_STRPH</name>
<dbReference type="Proteomes" id="UP001340816">
    <property type="component" value="Chromosome"/>
</dbReference>
<evidence type="ECO:0000313" key="3">
    <source>
        <dbReference type="Proteomes" id="UP001340816"/>
    </source>
</evidence>
<reference evidence="2 3" key="1">
    <citation type="submission" date="2022-10" db="EMBL/GenBank/DDBJ databases">
        <title>The complete genomes of actinobacterial strains from the NBC collection.</title>
        <authorList>
            <person name="Joergensen T.S."/>
            <person name="Alvarez Arevalo M."/>
            <person name="Sterndorff E.B."/>
            <person name="Faurdal D."/>
            <person name="Vuksanovic O."/>
            <person name="Mourched A.-S."/>
            <person name="Charusanti P."/>
            <person name="Shaw S."/>
            <person name="Blin K."/>
            <person name="Weber T."/>
        </authorList>
    </citation>
    <scope>NUCLEOTIDE SEQUENCE [LARGE SCALE GENOMIC DNA]</scope>
    <source>
        <strain evidence="2 3">NBC 01752</strain>
    </source>
</reference>
<feature type="region of interest" description="Disordered" evidence="1">
    <location>
        <begin position="698"/>
        <end position="720"/>
    </location>
</feature>
<dbReference type="NCBIfam" id="NF041121">
    <property type="entry name" value="SAV_2336_NTERM"/>
    <property type="match status" value="1"/>
</dbReference>
<evidence type="ECO:0000256" key="1">
    <source>
        <dbReference type="SAM" id="MobiDB-lite"/>
    </source>
</evidence>
<accession>A0ABZ1HUL0</accession>
<dbReference type="RefSeq" id="WP_326762774.1">
    <property type="nucleotide sequence ID" value="NZ_CP109135.1"/>
</dbReference>
<dbReference type="InterPro" id="IPR047738">
    <property type="entry name" value="SAV_2336-like_N"/>
</dbReference>
<protein>
    <submittedName>
        <fullName evidence="2">SAV_2336 family protein</fullName>
    </submittedName>
</protein>
<feature type="compositionally biased region" description="Basic and acidic residues" evidence="1">
    <location>
        <begin position="701"/>
        <end position="710"/>
    </location>
</feature>
<organism evidence="2 3">
    <name type="scientific">Streptomyces phaeochromogenes</name>
    <dbReference type="NCBI Taxonomy" id="1923"/>
    <lineage>
        <taxon>Bacteria</taxon>
        <taxon>Bacillati</taxon>
        <taxon>Actinomycetota</taxon>
        <taxon>Actinomycetes</taxon>
        <taxon>Kitasatosporales</taxon>
        <taxon>Streptomycetaceae</taxon>
        <taxon>Streptomyces</taxon>
        <taxon>Streptomyces phaeochromogenes group</taxon>
    </lineage>
</organism>
<keyword evidence="3" id="KW-1185">Reference proteome</keyword>
<evidence type="ECO:0000313" key="2">
    <source>
        <dbReference type="EMBL" id="WSD21236.1"/>
    </source>
</evidence>
<feature type="region of interest" description="Disordered" evidence="1">
    <location>
        <begin position="35"/>
        <end position="71"/>
    </location>
</feature>